<dbReference type="InterPro" id="IPR016032">
    <property type="entry name" value="Sig_transdc_resp-reg_C-effctor"/>
</dbReference>
<dbReference type="InterPro" id="IPR000792">
    <property type="entry name" value="Tscrpt_reg_LuxR_C"/>
</dbReference>
<dbReference type="Gene3D" id="1.10.10.10">
    <property type="entry name" value="Winged helix-like DNA-binding domain superfamily/Winged helix DNA-binding domain"/>
    <property type="match status" value="1"/>
</dbReference>
<name>A0ABT8YSW3_9HYPH</name>
<gene>
    <name evidence="2" type="ORF">Q4481_22830</name>
</gene>
<protein>
    <submittedName>
        <fullName evidence="2">Helix-turn-helix transcriptional regulator</fullName>
    </submittedName>
</protein>
<proteinExistence type="predicted"/>
<dbReference type="RefSeq" id="WP_304378726.1">
    <property type="nucleotide sequence ID" value="NZ_JAUOZU010000021.1"/>
</dbReference>
<dbReference type="Proteomes" id="UP001174932">
    <property type="component" value="Unassembled WGS sequence"/>
</dbReference>
<evidence type="ECO:0000313" key="3">
    <source>
        <dbReference type="Proteomes" id="UP001174932"/>
    </source>
</evidence>
<sequence>MAETSLDTVISGLIDQIEHAALGLVDWGDITDAMTSIVPGSMAVFLGYTDRPKPNIMVQSNYPDGSLNSYAEHFGSINPWNRFWADATPGRVFCSSEVMPSYSFSETEFYNDWLLKLDKRSEGIGMKLGREGDTSAVFSMQIPDRQRLNAELTLKPVLNGIGDALIRSVTLGQYIQSQIQQAVAGTALIERNDDLAIVTDSELRIIQANAPAEEALRAARHIRSVLGYLHFAHPGPGEWARKSISQFARNLPVQNSTFILKVENRDLAISIYRLPPNAATPRFSPFGSGSYLFLVRQNSPSGNLRGPTRIASTFGLSPAEMRMCEHLFEGLSLSAAAEVLGITRETARHRLKQIFQKTGVHRQSALISLMHRM</sequence>
<feature type="domain" description="HTH luxR-type" evidence="1">
    <location>
        <begin position="313"/>
        <end position="370"/>
    </location>
</feature>
<evidence type="ECO:0000259" key="1">
    <source>
        <dbReference type="SMART" id="SM00421"/>
    </source>
</evidence>
<accession>A0ABT8YSW3</accession>
<dbReference type="SUPFAM" id="SSF46894">
    <property type="entry name" value="C-terminal effector domain of the bipartite response regulators"/>
    <property type="match status" value="1"/>
</dbReference>
<comment type="caution">
    <text evidence="2">The sequence shown here is derived from an EMBL/GenBank/DDBJ whole genome shotgun (WGS) entry which is preliminary data.</text>
</comment>
<reference evidence="2" key="1">
    <citation type="journal article" date="2015" name="Int. J. Syst. Evol. Microbiol.">
        <title>Rhizobium alvei sp. nov., isolated from a freshwater river.</title>
        <authorList>
            <person name="Sheu S.Y."/>
            <person name="Huang H.W."/>
            <person name="Young C.C."/>
            <person name="Chen W.M."/>
        </authorList>
    </citation>
    <scope>NUCLEOTIDE SEQUENCE</scope>
    <source>
        <strain evidence="2">TNR-22</strain>
    </source>
</reference>
<organism evidence="2 3">
    <name type="scientific">Rhizobium alvei</name>
    <dbReference type="NCBI Taxonomy" id="1132659"/>
    <lineage>
        <taxon>Bacteria</taxon>
        <taxon>Pseudomonadati</taxon>
        <taxon>Pseudomonadota</taxon>
        <taxon>Alphaproteobacteria</taxon>
        <taxon>Hyphomicrobiales</taxon>
        <taxon>Rhizobiaceae</taxon>
        <taxon>Rhizobium/Agrobacterium group</taxon>
        <taxon>Rhizobium</taxon>
    </lineage>
</organism>
<keyword evidence="3" id="KW-1185">Reference proteome</keyword>
<evidence type="ECO:0000313" key="2">
    <source>
        <dbReference type="EMBL" id="MDO6966798.1"/>
    </source>
</evidence>
<reference evidence="2" key="2">
    <citation type="submission" date="2023-07" db="EMBL/GenBank/DDBJ databases">
        <authorList>
            <person name="Shen H."/>
        </authorList>
    </citation>
    <scope>NUCLEOTIDE SEQUENCE</scope>
    <source>
        <strain evidence="2">TNR-22</strain>
    </source>
</reference>
<dbReference type="SMART" id="SM00421">
    <property type="entry name" value="HTH_LUXR"/>
    <property type="match status" value="1"/>
</dbReference>
<dbReference type="InterPro" id="IPR036388">
    <property type="entry name" value="WH-like_DNA-bd_sf"/>
</dbReference>
<dbReference type="EMBL" id="JAUOZU010000021">
    <property type="protein sequence ID" value="MDO6966798.1"/>
    <property type="molecule type" value="Genomic_DNA"/>
</dbReference>